<dbReference type="InterPro" id="IPR003141">
    <property type="entry name" value="Pol/His_phosphatase_N"/>
</dbReference>
<name>A0A951U9V0_9CYAN</name>
<dbReference type="CDD" id="cd07438">
    <property type="entry name" value="PHP_HisPPase_AMP"/>
    <property type="match status" value="1"/>
</dbReference>
<sequence>MAVNIAQASDSPQIAAQLQQQALKQVWENIQPDSCPYSYNFHMHTIHSDGQLKPKDLIDQAIAIGLKGLAITDHHTISGYQIAQSWLEHCQQESPSTPVPGLWTGVEITADLLGTEVHILGYAFDPEHPSLQSYLQGKAPKQSEAQAAAVIVALHQAGGLAVLAHPQRYRRSADELIPVAAQLGIDGVETYYAYNNPEPWQPSPNQTKQVKRLSATFNLFNTCGTDTHGLNLLRRI</sequence>
<dbReference type="Pfam" id="PF02811">
    <property type="entry name" value="PHP"/>
    <property type="match status" value="1"/>
</dbReference>
<dbReference type="AlphaFoldDB" id="A0A951U9V0"/>
<dbReference type="EMBL" id="JAHHIF010000013">
    <property type="protein sequence ID" value="MBW4545172.1"/>
    <property type="molecule type" value="Genomic_DNA"/>
</dbReference>
<reference evidence="2" key="2">
    <citation type="journal article" date="2022" name="Microbiol. Resour. Announc.">
        <title>Metagenome Sequencing to Explore Phylogenomics of Terrestrial Cyanobacteria.</title>
        <authorList>
            <person name="Ward R.D."/>
            <person name="Stajich J.E."/>
            <person name="Johansen J.R."/>
            <person name="Huntemann M."/>
            <person name="Clum A."/>
            <person name="Foster B."/>
            <person name="Foster B."/>
            <person name="Roux S."/>
            <person name="Palaniappan K."/>
            <person name="Varghese N."/>
            <person name="Mukherjee S."/>
            <person name="Reddy T.B.K."/>
            <person name="Daum C."/>
            <person name="Copeland A."/>
            <person name="Chen I.A."/>
            <person name="Ivanova N.N."/>
            <person name="Kyrpides N.C."/>
            <person name="Shapiro N."/>
            <person name="Eloe-Fadrosh E.A."/>
            <person name="Pietrasiak N."/>
        </authorList>
    </citation>
    <scope>NUCLEOTIDE SEQUENCE</scope>
    <source>
        <strain evidence="2">CPER-KK1</strain>
    </source>
</reference>
<dbReference type="InterPro" id="IPR052018">
    <property type="entry name" value="PHP_domain"/>
</dbReference>
<comment type="caution">
    <text evidence="2">The sequence shown here is derived from an EMBL/GenBank/DDBJ whole genome shotgun (WGS) entry which is preliminary data.</text>
</comment>
<protein>
    <submittedName>
        <fullName evidence="2">PHP domain-containing protein</fullName>
    </submittedName>
</protein>
<dbReference type="GO" id="GO:0004534">
    <property type="term" value="F:5'-3' RNA exonuclease activity"/>
    <property type="evidence" value="ECO:0007669"/>
    <property type="project" value="TreeGrafter"/>
</dbReference>
<dbReference type="InterPro" id="IPR004013">
    <property type="entry name" value="PHP_dom"/>
</dbReference>
<gene>
    <name evidence="2" type="ORF">KME25_12105</name>
</gene>
<evidence type="ECO:0000259" key="1">
    <source>
        <dbReference type="SMART" id="SM00481"/>
    </source>
</evidence>
<dbReference type="Gene3D" id="3.20.20.140">
    <property type="entry name" value="Metal-dependent hydrolases"/>
    <property type="match status" value="1"/>
</dbReference>
<dbReference type="PANTHER" id="PTHR42924">
    <property type="entry name" value="EXONUCLEASE"/>
    <property type="match status" value="1"/>
</dbReference>
<evidence type="ECO:0000313" key="2">
    <source>
        <dbReference type="EMBL" id="MBW4545172.1"/>
    </source>
</evidence>
<dbReference type="SUPFAM" id="SSF89550">
    <property type="entry name" value="PHP domain-like"/>
    <property type="match status" value="1"/>
</dbReference>
<proteinExistence type="predicted"/>
<reference evidence="2" key="1">
    <citation type="submission" date="2021-05" db="EMBL/GenBank/DDBJ databases">
        <authorList>
            <person name="Pietrasiak N."/>
            <person name="Ward R."/>
            <person name="Stajich J.E."/>
            <person name="Kurbessoian T."/>
        </authorList>
    </citation>
    <scope>NUCLEOTIDE SEQUENCE</scope>
    <source>
        <strain evidence="2">CPER-KK1</strain>
    </source>
</reference>
<evidence type="ECO:0000313" key="3">
    <source>
        <dbReference type="Proteomes" id="UP000753908"/>
    </source>
</evidence>
<dbReference type="InterPro" id="IPR016195">
    <property type="entry name" value="Pol/histidinol_Pase-like"/>
</dbReference>
<dbReference type="SMART" id="SM00481">
    <property type="entry name" value="POLIIIAc"/>
    <property type="match status" value="1"/>
</dbReference>
<accession>A0A951U9V0</accession>
<organism evidence="2 3">
    <name type="scientific">Symplocastrum torsivum CPER-KK1</name>
    <dbReference type="NCBI Taxonomy" id="450513"/>
    <lineage>
        <taxon>Bacteria</taxon>
        <taxon>Bacillati</taxon>
        <taxon>Cyanobacteriota</taxon>
        <taxon>Cyanophyceae</taxon>
        <taxon>Oscillatoriophycideae</taxon>
        <taxon>Oscillatoriales</taxon>
        <taxon>Microcoleaceae</taxon>
        <taxon>Symplocastrum</taxon>
    </lineage>
</organism>
<dbReference type="GO" id="GO:0035312">
    <property type="term" value="F:5'-3' DNA exonuclease activity"/>
    <property type="evidence" value="ECO:0007669"/>
    <property type="project" value="TreeGrafter"/>
</dbReference>
<dbReference type="Proteomes" id="UP000753908">
    <property type="component" value="Unassembled WGS sequence"/>
</dbReference>
<dbReference type="PANTHER" id="PTHR42924:SF3">
    <property type="entry name" value="POLYMERASE_HISTIDINOL PHOSPHATASE N-TERMINAL DOMAIN-CONTAINING PROTEIN"/>
    <property type="match status" value="1"/>
</dbReference>
<feature type="domain" description="Polymerase/histidinol phosphatase N-terminal" evidence="1">
    <location>
        <begin position="39"/>
        <end position="108"/>
    </location>
</feature>